<gene>
    <name evidence="1" type="ORF">ACI8B_240198</name>
</gene>
<organism evidence="1 2">
    <name type="scientific">Acinetobacter proteolyticus</name>
    <dbReference type="NCBI Taxonomy" id="1776741"/>
    <lineage>
        <taxon>Bacteria</taxon>
        <taxon>Pseudomonadati</taxon>
        <taxon>Pseudomonadota</taxon>
        <taxon>Gammaproteobacteria</taxon>
        <taxon>Moraxellales</taxon>
        <taxon>Moraxellaceae</taxon>
        <taxon>Acinetobacter</taxon>
    </lineage>
</organism>
<protein>
    <submittedName>
        <fullName evidence="1">Uncharacterized protein</fullName>
    </submittedName>
</protein>
<dbReference type="EMBL" id="CABWKZ010000017">
    <property type="protein sequence ID" value="VXA55879.1"/>
    <property type="molecule type" value="Genomic_DNA"/>
</dbReference>
<dbReference type="AlphaFoldDB" id="A0A653K4V8"/>
<evidence type="ECO:0000313" key="2">
    <source>
        <dbReference type="Proteomes" id="UP000430404"/>
    </source>
</evidence>
<sequence>MIAKKFLSSLHYSHASRLLGKVLHIQSLEWHIFSLGLKRETPEEFYDRPQTLY</sequence>
<name>A0A653K4V8_9GAMM</name>
<reference evidence="1 2" key="1">
    <citation type="submission" date="2019-10" db="EMBL/GenBank/DDBJ databases">
        <authorList>
            <person name="Karimi E."/>
        </authorList>
    </citation>
    <scope>NUCLEOTIDE SEQUENCE [LARGE SCALE GENOMIC DNA]</scope>
    <source>
        <strain evidence="1">Acinetobacter sp. 8BE</strain>
    </source>
</reference>
<proteinExistence type="predicted"/>
<evidence type="ECO:0000313" key="1">
    <source>
        <dbReference type="EMBL" id="VXA55879.1"/>
    </source>
</evidence>
<dbReference type="Proteomes" id="UP000430404">
    <property type="component" value="Unassembled WGS sequence"/>
</dbReference>
<accession>A0A653K4V8</accession>